<dbReference type="eggNOG" id="ENOG502T01V">
    <property type="taxonomic scope" value="Eukaryota"/>
</dbReference>
<dbReference type="AlphaFoldDB" id="D8UB03"/>
<dbReference type="Gene3D" id="1.20.144.10">
    <property type="entry name" value="Phosphatidic acid phosphatase type 2/haloperoxidase"/>
    <property type="match status" value="1"/>
</dbReference>
<keyword evidence="2" id="KW-1133">Transmembrane helix</keyword>
<dbReference type="InParanoid" id="D8UB03"/>
<feature type="transmembrane region" description="Helical" evidence="2">
    <location>
        <begin position="167"/>
        <end position="185"/>
    </location>
</feature>
<proteinExistence type="predicted"/>
<feature type="transmembrane region" description="Helical" evidence="2">
    <location>
        <begin position="143"/>
        <end position="160"/>
    </location>
</feature>
<protein>
    <submittedName>
        <fullName evidence="3">Uncharacterized protein</fullName>
    </submittedName>
</protein>
<feature type="transmembrane region" description="Helical" evidence="2">
    <location>
        <begin position="218"/>
        <end position="237"/>
    </location>
</feature>
<dbReference type="GeneID" id="9614607"/>
<keyword evidence="2" id="KW-0812">Transmembrane</keyword>
<reference evidence="3 4" key="1">
    <citation type="journal article" date="2010" name="Science">
        <title>Genomic analysis of organismal complexity in the multicellular green alga Volvox carteri.</title>
        <authorList>
            <person name="Prochnik S.E."/>
            <person name="Umen J."/>
            <person name="Nedelcu A.M."/>
            <person name="Hallmann A."/>
            <person name="Miller S.M."/>
            <person name="Nishii I."/>
            <person name="Ferris P."/>
            <person name="Kuo A."/>
            <person name="Mitros T."/>
            <person name="Fritz-Laylin L.K."/>
            <person name="Hellsten U."/>
            <person name="Chapman J."/>
            <person name="Simakov O."/>
            <person name="Rensing S.A."/>
            <person name="Terry A."/>
            <person name="Pangilinan J."/>
            <person name="Kapitonov V."/>
            <person name="Jurka J."/>
            <person name="Salamov A."/>
            <person name="Shapiro H."/>
            <person name="Schmutz J."/>
            <person name="Grimwood J."/>
            <person name="Lindquist E."/>
            <person name="Lucas S."/>
            <person name="Grigoriev I.V."/>
            <person name="Schmitt R."/>
            <person name="Kirk D."/>
            <person name="Rokhsar D.S."/>
        </authorList>
    </citation>
    <scope>NUCLEOTIDE SEQUENCE [LARGE SCALE GENOMIC DNA]</scope>
    <source>
        <strain evidence="4">f. Nagariensis / Eve</strain>
    </source>
</reference>
<keyword evidence="2" id="KW-0472">Membrane</keyword>
<dbReference type="KEGG" id="vcn:VOLCADRAFT_106968"/>
<name>D8UB03_VOLCA</name>
<dbReference type="PANTHER" id="PTHR14969:SF13">
    <property type="entry name" value="AT30094P"/>
    <property type="match status" value="1"/>
</dbReference>
<dbReference type="Proteomes" id="UP000001058">
    <property type="component" value="Unassembled WGS sequence"/>
</dbReference>
<dbReference type="InterPro" id="IPR036938">
    <property type="entry name" value="PAP2/HPO_sf"/>
</dbReference>
<dbReference type="GO" id="GO:0042392">
    <property type="term" value="F:sphingosine-1-phosphate phosphatase activity"/>
    <property type="evidence" value="ECO:0007669"/>
    <property type="project" value="TreeGrafter"/>
</dbReference>
<evidence type="ECO:0000313" key="3">
    <source>
        <dbReference type="EMBL" id="EFJ43084.1"/>
    </source>
</evidence>
<dbReference type="OrthoDB" id="536139at2759"/>
<evidence type="ECO:0000256" key="1">
    <source>
        <dbReference type="SAM" id="MobiDB-lite"/>
    </source>
</evidence>
<keyword evidence="4" id="KW-1185">Reference proteome</keyword>
<evidence type="ECO:0000313" key="4">
    <source>
        <dbReference type="Proteomes" id="UP000001058"/>
    </source>
</evidence>
<organism evidence="4">
    <name type="scientific">Volvox carteri f. nagariensis</name>
    <dbReference type="NCBI Taxonomy" id="3068"/>
    <lineage>
        <taxon>Eukaryota</taxon>
        <taxon>Viridiplantae</taxon>
        <taxon>Chlorophyta</taxon>
        <taxon>core chlorophytes</taxon>
        <taxon>Chlorophyceae</taxon>
        <taxon>CS clade</taxon>
        <taxon>Chlamydomonadales</taxon>
        <taxon>Volvocaceae</taxon>
        <taxon>Volvox</taxon>
    </lineage>
</organism>
<dbReference type="EMBL" id="GL378376">
    <property type="protein sequence ID" value="EFJ43084.1"/>
    <property type="molecule type" value="Genomic_DNA"/>
</dbReference>
<sequence>MVSRMAVTQAIRAETTGDEQMDLLIFAALMPETQLAVLQEADTNKFIVDFVRGLKAAGVTAAAGSTAAAEPTHLPSTGFASAVGHPSILITSLAAYSMITYDIFGPTSLHVLQPVDQAFHHAVQASIDPELRRHLFGEVLSNWWIMAGSLGWIFTTATALSRYNPLAWQACALGWALWIFGVGPIEHDPALMEFLKTTFDRVRPSPVRRTPSFPSGHSAAAVLVVGALLFVLLPVVYGRRPAAGGRDAAAQGGGPDGAGGDNGGLGTVGGGAAGSHHPVLQAFYSVQGSWSLWALSALTTMLGRVGFDAHWLSDTLAGTALSVALVSGLANATERLSAAASSSSPSSSSGRAGL</sequence>
<feature type="compositionally biased region" description="Gly residues" evidence="1">
    <location>
        <begin position="251"/>
        <end position="266"/>
    </location>
</feature>
<gene>
    <name evidence="3" type="ORF">VOLCADRAFT_106968</name>
</gene>
<evidence type="ECO:0000256" key="2">
    <source>
        <dbReference type="SAM" id="Phobius"/>
    </source>
</evidence>
<feature type="region of interest" description="Disordered" evidence="1">
    <location>
        <begin position="246"/>
        <end position="266"/>
    </location>
</feature>
<accession>D8UB03</accession>
<dbReference type="PANTHER" id="PTHR14969">
    <property type="entry name" value="SPHINGOSINE-1-PHOSPHATE PHOSPHOHYDROLASE"/>
    <property type="match status" value="1"/>
</dbReference>
<dbReference type="SUPFAM" id="SSF48317">
    <property type="entry name" value="Acid phosphatase/Vanadium-dependent haloperoxidase"/>
    <property type="match status" value="1"/>
</dbReference>
<dbReference type="RefSeq" id="XP_002955883.1">
    <property type="nucleotide sequence ID" value="XM_002955837.1"/>
</dbReference>